<dbReference type="GO" id="GO:0016020">
    <property type="term" value="C:membrane"/>
    <property type="evidence" value="ECO:0007669"/>
    <property type="project" value="UniProtKB-SubCell"/>
</dbReference>
<protein>
    <recommendedName>
        <fullName evidence="10">Transmembrane protein 19</fullName>
    </recommendedName>
</protein>
<evidence type="ECO:0000313" key="8">
    <source>
        <dbReference type="EnsemblProtists" id="EKX47646"/>
    </source>
</evidence>
<dbReference type="AlphaFoldDB" id="L1JGL6"/>
<evidence type="ECO:0000256" key="2">
    <source>
        <dbReference type="ARBA" id="ARBA00009012"/>
    </source>
</evidence>
<comment type="similarity">
    <text evidence="2">Belongs to the TMEM19 family.</text>
</comment>
<reference evidence="8" key="3">
    <citation type="submission" date="2016-03" db="UniProtKB">
        <authorList>
            <consortium name="EnsemblProtists"/>
        </authorList>
    </citation>
    <scope>IDENTIFICATION</scope>
</reference>
<evidence type="ECO:0000256" key="1">
    <source>
        <dbReference type="ARBA" id="ARBA00004141"/>
    </source>
</evidence>
<comment type="subcellular location">
    <subcellularLocation>
        <location evidence="1">Membrane</location>
        <topology evidence="1">Multi-pass membrane protein</topology>
    </subcellularLocation>
</comment>
<evidence type="ECO:0000256" key="6">
    <source>
        <dbReference type="SAM" id="Phobius"/>
    </source>
</evidence>
<dbReference type="OMA" id="MSSFACC"/>
<sequence>MRVHSWAMQATTLVLPSLVILAAYARRSLDVSGAVAGWFVGATCSMAGGKFSTTLIAFFVTSSLLTKMGAKSKKAIDADYKDGGQRNWVQVLSNGLGGTIACLCIVASRNYPDNFRSIRDPEVMFEVAFLSHFACCCGDTWASETGTAFSGPLSESFLLTSLRRVPRGTNGGISVIGTLASLLGGCFVGLVFALCGSSLTLPSTIIVGAAAGLGGSLLDSLLGATLQYSGISNSPGPGVKHVSGSDVLDNHQVNLVSSLVTSMTAAALVHLL</sequence>
<accession>L1JGL6</accession>
<keyword evidence="3 6" id="KW-0812">Transmembrane</keyword>
<name>L1JGL6_GUITC</name>
<feature type="transmembrane region" description="Helical" evidence="6">
    <location>
        <begin position="173"/>
        <end position="199"/>
    </location>
</feature>
<dbReference type="KEGG" id="gtt:GUITHDRAFT_106634"/>
<dbReference type="PANTHER" id="PTHR13353:SF14">
    <property type="entry name" value="PROTEIN PGR"/>
    <property type="match status" value="1"/>
</dbReference>
<dbReference type="Pfam" id="PF01940">
    <property type="entry name" value="DUF92"/>
    <property type="match status" value="1"/>
</dbReference>
<dbReference type="OrthoDB" id="30881at2759"/>
<evidence type="ECO:0000313" key="9">
    <source>
        <dbReference type="Proteomes" id="UP000011087"/>
    </source>
</evidence>
<proteinExistence type="inferred from homology"/>
<dbReference type="RefSeq" id="XP_005834626.1">
    <property type="nucleotide sequence ID" value="XM_005834569.1"/>
</dbReference>
<keyword evidence="5 6" id="KW-0472">Membrane</keyword>
<dbReference type="eggNOG" id="KOG4491">
    <property type="taxonomic scope" value="Eukaryota"/>
</dbReference>
<dbReference type="STRING" id="905079.L1JGL6"/>
<dbReference type="InterPro" id="IPR002794">
    <property type="entry name" value="DUF92_TMEM19"/>
</dbReference>
<dbReference type="PANTHER" id="PTHR13353">
    <property type="entry name" value="TRANSMEMBRANE PROTEIN 19"/>
    <property type="match status" value="1"/>
</dbReference>
<dbReference type="HOGENOM" id="CLU_036918_3_1_1"/>
<gene>
    <name evidence="7" type="ORF">GUITHDRAFT_106634</name>
</gene>
<reference evidence="9" key="2">
    <citation type="submission" date="2012-11" db="EMBL/GenBank/DDBJ databases">
        <authorList>
            <person name="Kuo A."/>
            <person name="Curtis B.A."/>
            <person name="Tanifuji G."/>
            <person name="Burki F."/>
            <person name="Gruber A."/>
            <person name="Irimia M."/>
            <person name="Maruyama S."/>
            <person name="Arias M.C."/>
            <person name="Ball S.G."/>
            <person name="Gile G.H."/>
            <person name="Hirakawa Y."/>
            <person name="Hopkins J.F."/>
            <person name="Rensing S.A."/>
            <person name="Schmutz J."/>
            <person name="Symeonidi A."/>
            <person name="Elias M."/>
            <person name="Eveleigh R.J."/>
            <person name="Herman E.K."/>
            <person name="Klute M.J."/>
            <person name="Nakayama T."/>
            <person name="Obornik M."/>
            <person name="Reyes-Prieto A."/>
            <person name="Armbrust E.V."/>
            <person name="Aves S.J."/>
            <person name="Beiko R.G."/>
            <person name="Coutinho P."/>
            <person name="Dacks J.B."/>
            <person name="Durnford D.G."/>
            <person name="Fast N.M."/>
            <person name="Green B.R."/>
            <person name="Grisdale C."/>
            <person name="Hempe F."/>
            <person name="Henrissat B."/>
            <person name="Hoppner M.P."/>
            <person name="Ishida K.-I."/>
            <person name="Kim E."/>
            <person name="Koreny L."/>
            <person name="Kroth P.G."/>
            <person name="Liu Y."/>
            <person name="Malik S.-B."/>
            <person name="Maier U.G."/>
            <person name="McRose D."/>
            <person name="Mock T."/>
            <person name="Neilson J.A."/>
            <person name="Onodera N.T."/>
            <person name="Poole A.M."/>
            <person name="Pritham E.J."/>
            <person name="Richards T.A."/>
            <person name="Rocap G."/>
            <person name="Roy S.W."/>
            <person name="Sarai C."/>
            <person name="Schaack S."/>
            <person name="Shirato S."/>
            <person name="Slamovits C.H."/>
            <person name="Spencer D.F."/>
            <person name="Suzuki S."/>
            <person name="Worden A.Z."/>
            <person name="Zauner S."/>
            <person name="Barry K."/>
            <person name="Bell C."/>
            <person name="Bharti A.K."/>
            <person name="Crow J.A."/>
            <person name="Grimwood J."/>
            <person name="Kramer R."/>
            <person name="Lindquist E."/>
            <person name="Lucas S."/>
            <person name="Salamov A."/>
            <person name="McFadden G.I."/>
            <person name="Lane C.E."/>
            <person name="Keeling P.J."/>
            <person name="Gray M.W."/>
            <person name="Grigoriev I.V."/>
            <person name="Archibald J.M."/>
        </authorList>
    </citation>
    <scope>NUCLEOTIDE SEQUENCE</scope>
    <source>
        <strain evidence="9">CCMP2712</strain>
    </source>
</reference>
<dbReference type="EnsemblProtists" id="EKX47646">
    <property type="protein sequence ID" value="EKX47646"/>
    <property type="gene ID" value="GUITHDRAFT_106634"/>
</dbReference>
<keyword evidence="9" id="KW-1185">Reference proteome</keyword>
<feature type="transmembrane region" description="Helical" evidence="6">
    <location>
        <begin position="205"/>
        <end position="226"/>
    </location>
</feature>
<evidence type="ECO:0000256" key="5">
    <source>
        <dbReference type="ARBA" id="ARBA00023136"/>
    </source>
</evidence>
<feature type="transmembrane region" description="Helical" evidence="6">
    <location>
        <begin position="35"/>
        <end position="65"/>
    </location>
</feature>
<organism evidence="7">
    <name type="scientific">Guillardia theta (strain CCMP2712)</name>
    <name type="common">Cryptophyte</name>
    <dbReference type="NCBI Taxonomy" id="905079"/>
    <lineage>
        <taxon>Eukaryota</taxon>
        <taxon>Cryptophyceae</taxon>
        <taxon>Pyrenomonadales</taxon>
        <taxon>Geminigeraceae</taxon>
        <taxon>Guillardia</taxon>
    </lineage>
</organism>
<dbReference type="PaxDb" id="55529-EKX47646"/>
<dbReference type="EMBL" id="JH992989">
    <property type="protein sequence ID" value="EKX47646.1"/>
    <property type="molecule type" value="Genomic_DNA"/>
</dbReference>
<evidence type="ECO:0008006" key="10">
    <source>
        <dbReference type="Google" id="ProtNLM"/>
    </source>
</evidence>
<dbReference type="Proteomes" id="UP000011087">
    <property type="component" value="Unassembled WGS sequence"/>
</dbReference>
<keyword evidence="4 6" id="KW-1133">Transmembrane helix</keyword>
<dbReference type="GeneID" id="17304284"/>
<evidence type="ECO:0000256" key="3">
    <source>
        <dbReference type="ARBA" id="ARBA00022692"/>
    </source>
</evidence>
<evidence type="ECO:0000256" key="4">
    <source>
        <dbReference type="ARBA" id="ARBA00022989"/>
    </source>
</evidence>
<reference evidence="7 9" key="1">
    <citation type="journal article" date="2012" name="Nature">
        <title>Algal genomes reveal evolutionary mosaicism and the fate of nucleomorphs.</title>
        <authorList>
            <consortium name="DOE Joint Genome Institute"/>
            <person name="Curtis B.A."/>
            <person name="Tanifuji G."/>
            <person name="Burki F."/>
            <person name="Gruber A."/>
            <person name="Irimia M."/>
            <person name="Maruyama S."/>
            <person name="Arias M.C."/>
            <person name="Ball S.G."/>
            <person name="Gile G.H."/>
            <person name="Hirakawa Y."/>
            <person name="Hopkins J.F."/>
            <person name="Kuo A."/>
            <person name="Rensing S.A."/>
            <person name="Schmutz J."/>
            <person name="Symeonidi A."/>
            <person name="Elias M."/>
            <person name="Eveleigh R.J."/>
            <person name="Herman E.K."/>
            <person name="Klute M.J."/>
            <person name="Nakayama T."/>
            <person name="Obornik M."/>
            <person name="Reyes-Prieto A."/>
            <person name="Armbrust E.V."/>
            <person name="Aves S.J."/>
            <person name="Beiko R.G."/>
            <person name="Coutinho P."/>
            <person name="Dacks J.B."/>
            <person name="Durnford D.G."/>
            <person name="Fast N.M."/>
            <person name="Green B.R."/>
            <person name="Grisdale C.J."/>
            <person name="Hempel F."/>
            <person name="Henrissat B."/>
            <person name="Hoppner M.P."/>
            <person name="Ishida K."/>
            <person name="Kim E."/>
            <person name="Koreny L."/>
            <person name="Kroth P.G."/>
            <person name="Liu Y."/>
            <person name="Malik S.B."/>
            <person name="Maier U.G."/>
            <person name="McRose D."/>
            <person name="Mock T."/>
            <person name="Neilson J.A."/>
            <person name="Onodera N.T."/>
            <person name="Poole A.M."/>
            <person name="Pritham E.J."/>
            <person name="Richards T.A."/>
            <person name="Rocap G."/>
            <person name="Roy S.W."/>
            <person name="Sarai C."/>
            <person name="Schaack S."/>
            <person name="Shirato S."/>
            <person name="Slamovits C.H."/>
            <person name="Spencer D.F."/>
            <person name="Suzuki S."/>
            <person name="Worden A.Z."/>
            <person name="Zauner S."/>
            <person name="Barry K."/>
            <person name="Bell C."/>
            <person name="Bharti A.K."/>
            <person name="Crow J.A."/>
            <person name="Grimwood J."/>
            <person name="Kramer R."/>
            <person name="Lindquist E."/>
            <person name="Lucas S."/>
            <person name="Salamov A."/>
            <person name="McFadden G.I."/>
            <person name="Lane C.E."/>
            <person name="Keeling P.J."/>
            <person name="Gray M.W."/>
            <person name="Grigoriev I.V."/>
            <person name="Archibald J.M."/>
        </authorList>
    </citation>
    <scope>NUCLEOTIDE SEQUENCE</scope>
    <source>
        <strain evidence="7 9">CCMP2712</strain>
    </source>
</reference>
<evidence type="ECO:0000313" key="7">
    <source>
        <dbReference type="EMBL" id="EKX47646.1"/>
    </source>
</evidence>